<dbReference type="EMBL" id="JBHSNG010000020">
    <property type="protein sequence ID" value="MFC5582578.1"/>
    <property type="molecule type" value="Genomic_DNA"/>
</dbReference>
<organism evidence="1 2">
    <name type="scientific">Rhodanobacter terrae</name>
    <dbReference type="NCBI Taxonomy" id="418647"/>
    <lineage>
        <taxon>Bacteria</taxon>
        <taxon>Pseudomonadati</taxon>
        <taxon>Pseudomonadota</taxon>
        <taxon>Gammaproteobacteria</taxon>
        <taxon>Lysobacterales</taxon>
        <taxon>Rhodanobacteraceae</taxon>
        <taxon>Rhodanobacter</taxon>
    </lineage>
</organism>
<proteinExistence type="predicted"/>
<protein>
    <submittedName>
        <fullName evidence="1">DUF6516 family protein</fullName>
    </submittedName>
</protein>
<gene>
    <name evidence="1" type="ORF">ACFPPB_15770</name>
</gene>
<name>A0ABW0T0M9_9GAMM</name>
<reference evidence="2" key="1">
    <citation type="journal article" date="2019" name="Int. J. Syst. Evol. Microbiol.">
        <title>The Global Catalogue of Microorganisms (GCM) 10K type strain sequencing project: providing services to taxonomists for standard genome sequencing and annotation.</title>
        <authorList>
            <consortium name="The Broad Institute Genomics Platform"/>
            <consortium name="The Broad Institute Genome Sequencing Center for Infectious Disease"/>
            <person name="Wu L."/>
            <person name="Ma J."/>
        </authorList>
    </citation>
    <scope>NUCLEOTIDE SEQUENCE [LARGE SCALE GENOMIC DNA]</scope>
    <source>
        <strain evidence="2">CGMCC 1.13587</strain>
    </source>
</reference>
<dbReference type="Proteomes" id="UP001596111">
    <property type="component" value="Unassembled WGS sequence"/>
</dbReference>
<dbReference type="InterPro" id="IPR045397">
    <property type="entry name" value="TumE-like"/>
</dbReference>
<evidence type="ECO:0000313" key="1">
    <source>
        <dbReference type="EMBL" id="MFC5582578.1"/>
    </source>
</evidence>
<dbReference type="Pfam" id="PF20126">
    <property type="entry name" value="TumE"/>
    <property type="match status" value="1"/>
</dbReference>
<keyword evidence="2" id="KW-1185">Reference proteome</keyword>
<sequence>MKVKLLLRERQSLTETAFIEAVIWHGSRPVSGRDHDYKYSLVLVAEGVCVLRYDNEAGKGDHKHVAGREVTYRFIDLSTLQTDFWNDVEVWRAEQ</sequence>
<comment type="caution">
    <text evidence="1">The sequence shown here is derived from an EMBL/GenBank/DDBJ whole genome shotgun (WGS) entry which is preliminary data.</text>
</comment>
<accession>A0ABW0T0M9</accession>
<evidence type="ECO:0000313" key="2">
    <source>
        <dbReference type="Proteomes" id="UP001596111"/>
    </source>
</evidence>
<dbReference type="RefSeq" id="WP_377328794.1">
    <property type="nucleotide sequence ID" value="NZ_JBHSNG010000020.1"/>
</dbReference>